<dbReference type="AlphaFoldDB" id="A0A418QWD4"/>
<dbReference type="InterPro" id="IPR059123">
    <property type="entry name" value="StrF_dom"/>
</dbReference>
<evidence type="ECO:0000313" key="3">
    <source>
        <dbReference type="Proteomes" id="UP000284250"/>
    </source>
</evidence>
<sequence>MISLIICTRDPAALAAVSQSAAATIGVPFEIVPIDNSRGQYGICEAYNLGAAQARYDVLCFMHEDIRFRTADWGQTVVDVLRDDTIGVLGVTGGQFQLAAPAAWWGCGLPYCRENVLNVFPDGHTERELRNPEAATLTDVAVIDGMWMCSRKDVWARHPFDAHTFTDFHFYDVDYCTEIFRSGLRVCVTFDLLIEHHSRGNINAQWVVNALKYQRKRMNQLPFGVVTPSPPERHALELRALQEFTGLLIRQRFAAATVTKYLARCLLLAPLNRDTLWLAKQLIQSRFGA</sequence>
<evidence type="ECO:0000259" key="1">
    <source>
        <dbReference type="Pfam" id="PF13712"/>
    </source>
</evidence>
<accession>A0A418QWD4</accession>
<feature type="domain" description="Streptomycin biosynthesis protein StrF" evidence="1">
    <location>
        <begin position="5"/>
        <end position="211"/>
    </location>
</feature>
<dbReference type="Pfam" id="PF13712">
    <property type="entry name" value="Glyco_tranf_2_5"/>
    <property type="match status" value="1"/>
</dbReference>
<proteinExistence type="predicted"/>
<dbReference type="Gene3D" id="3.90.550.10">
    <property type="entry name" value="Spore Coat Polysaccharide Biosynthesis Protein SpsA, Chain A"/>
    <property type="match status" value="1"/>
</dbReference>
<dbReference type="OrthoDB" id="7851643at2"/>
<dbReference type="RefSeq" id="WP_119656019.1">
    <property type="nucleotide sequence ID" value="NZ_JBHUOI010000044.1"/>
</dbReference>
<dbReference type="Proteomes" id="UP000284250">
    <property type="component" value="Unassembled WGS sequence"/>
</dbReference>
<gene>
    <name evidence="2" type="ORF">D0T11_11900</name>
</gene>
<dbReference type="InterPro" id="IPR029044">
    <property type="entry name" value="Nucleotide-diphossugar_trans"/>
</dbReference>
<dbReference type="SUPFAM" id="SSF53448">
    <property type="entry name" value="Nucleotide-diphospho-sugar transferases"/>
    <property type="match status" value="1"/>
</dbReference>
<organism evidence="2 3">
    <name type="scientific">Hymenobacter rubripertinctus</name>
    <dbReference type="NCBI Taxonomy" id="2029981"/>
    <lineage>
        <taxon>Bacteria</taxon>
        <taxon>Pseudomonadati</taxon>
        <taxon>Bacteroidota</taxon>
        <taxon>Cytophagia</taxon>
        <taxon>Cytophagales</taxon>
        <taxon>Hymenobacteraceae</taxon>
        <taxon>Hymenobacter</taxon>
    </lineage>
</organism>
<protein>
    <recommendedName>
        <fullName evidence="1">Streptomycin biosynthesis protein StrF domain-containing protein</fullName>
    </recommendedName>
</protein>
<reference evidence="2 3" key="1">
    <citation type="submission" date="2019-01" db="EMBL/GenBank/DDBJ databases">
        <title>Hymenobacter humicola sp. nov., isolated from soils in Antarctica.</title>
        <authorList>
            <person name="Sedlacek I."/>
            <person name="Holochova P."/>
            <person name="Kralova S."/>
            <person name="Pantucek R."/>
            <person name="Stankova E."/>
            <person name="Vrbovska V."/>
            <person name="Kristofova L."/>
            <person name="Svec P."/>
            <person name="Busse H.-J."/>
        </authorList>
    </citation>
    <scope>NUCLEOTIDE SEQUENCE [LARGE SCALE GENOMIC DNA]</scope>
    <source>
        <strain evidence="2 3">CCM 8852</strain>
    </source>
</reference>
<keyword evidence="3" id="KW-1185">Reference proteome</keyword>
<evidence type="ECO:0000313" key="2">
    <source>
        <dbReference type="EMBL" id="RIY09517.1"/>
    </source>
</evidence>
<name>A0A418QWD4_9BACT</name>
<dbReference type="EMBL" id="QYCN01000016">
    <property type="protein sequence ID" value="RIY09517.1"/>
    <property type="molecule type" value="Genomic_DNA"/>
</dbReference>
<comment type="caution">
    <text evidence="2">The sequence shown here is derived from an EMBL/GenBank/DDBJ whole genome shotgun (WGS) entry which is preliminary data.</text>
</comment>